<dbReference type="InterPro" id="IPR027417">
    <property type="entry name" value="P-loop_NTPase"/>
</dbReference>
<dbReference type="Proteomes" id="UP000263642">
    <property type="component" value="Unassembled WGS sequence"/>
</dbReference>
<dbReference type="AlphaFoldDB" id="A0A3D3R9N6"/>
<feature type="domain" description="AAA+ ATPase" evidence="1">
    <location>
        <begin position="69"/>
        <end position="485"/>
    </location>
</feature>
<proteinExistence type="predicted"/>
<comment type="caution">
    <text evidence="2">The sequence shown here is derived from an EMBL/GenBank/DDBJ whole genome shotgun (WGS) entry which is preliminary data.</text>
</comment>
<organism evidence="2 3">
    <name type="scientific">Gimesia maris</name>
    <dbReference type="NCBI Taxonomy" id="122"/>
    <lineage>
        <taxon>Bacteria</taxon>
        <taxon>Pseudomonadati</taxon>
        <taxon>Planctomycetota</taxon>
        <taxon>Planctomycetia</taxon>
        <taxon>Planctomycetales</taxon>
        <taxon>Planctomycetaceae</taxon>
        <taxon>Gimesia</taxon>
    </lineage>
</organism>
<evidence type="ECO:0000313" key="3">
    <source>
        <dbReference type="Proteomes" id="UP000263642"/>
    </source>
</evidence>
<dbReference type="EMBL" id="DQAY01000123">
    <property type="protein sequence ID" value="HCO25306.1"/>
    <property type="molecule type" value="Genomic_DNA"/>
</dbReference>
<evidence type="ECO:0000313" key="2">
    <source>
        <dbReference type="EMBL" id="HCO25306.1"/>
    </source>
</evidence>
<reference evidence="2 3" key="1">
    <citation type="journal article" date="2018" name="Nat. Biotechnol.">
        <title>A standardized bacterial taxonomy based on genome phylogeny substantially revises the tree of life.</title>
        <authorList>
            <person name="Parks D.H."/>
            <person name="Chuvochina M."/>
            <person name="Waite D.W."/>
            <person name="Rinke C."/>
            <person name="Skarshewski A."/>
            <person name="Chaumeil P.A."/>
            <person name="Hugenholtz P."/>
        </authorList>
    </citation>
    <scope>NUCLEOTIDE SEQUENCE [LARGE SCALE GENOMIC DNA]</scope>
    <source>
        <strain evidence="2">UBA9375</strain>
    </source>
</reference>
<gene>
    <name evidence="2" type="ORF">DIT97_20630</name>
</gene>
<dbReference type="SUPFAM" id="SSF52540">
    <property type="entry name" value="P-loop containing nucleoside triphosphate hydrolases"/>
    <property type="match status" value="1"/>
</dbReference>
<dbReference type="Gene3D" id="3.40.50.300">
    <property type="entry name" value="P-loop containing nucleotide triphosphate hydrolases"/>
    <property type="match status" value="2"/>
</dbReference>
<protein>
    <recommendedName>
        <fullName evidence="1">AAA+ ATPase domain-containing protein</fullName>
    </recommendedName>
</protein>
<accession>A0A3D3R9N6</accession>
<name>A0A3D3R9N6_9PLAN</name>
<sequence>MLQKNPNSKDGFYMPRLKTYLSPVNAFFMDENICQLKQLQDNEKKLYWIDSLLDGGIELTESIWKQESTPYLLLISGPPGTGKTTFVLELCKNLAENLQQPDIKKQPYLKPKHFSSFYFSLEKPADRIIANIASYGWGKDEGFFTTPDRIKGKKLNAHSVIIDSEYLLKKNQVSETIGKEDIYPIRLIKAIKDFWNENVCKNGDLQEFMSKVFESTNPDSLGETREITPEVVVIDSLNILWGSSAEGKNTANNVSDMLRAIRTKIAAPENSSFTSKPPCVLIVILDSPADGFPHGWEFEADGEIRFNVTMQDSRYYRRTFQIKKLGNQSHSWGEHELKIYPSRRTEKSPFISSGGAFVFPSVHRHLSKAKYFGANIRSIPNEAQEHRNPYRTSFESLDEILADEDRKTDLAGFPANKTTAFLGERGTMKSHLADRFLLYHALGNTFNYDSAEKKETPKNVLLISLRDDEAAVRNILAQNIYEQELVKDVSDVTGAMNVIKELELSDRLEIMFNPPGYIGPGELLHRIFVGISRQRARDMENEKKLDKLKLLQKTKRNSAELVVVSGLEQFEAKFPLCAEEPVFIPALVSLFREFGVCSIFVASGQDSPLTRVVGAMSDLVLEFKHFSKRDKYDKDFFRKCVPTKVDPNAIVQSCFITGARVPAGQLGGRTGLLGRTSKGEMSFYVPSFNPGDHSDSDQPVF</sequence>
<evidence type="ECO:0000259" key="1">
    <source>
        <dbReference type="SMART" id="SM00382"/>
    </source>
</evidence>
<dbReference type="SMART" id="SM00382">
    <property type="entry name" value="AAA"/>
    <property type="match status" value="1"/>
</dbReference>
<dbReference type="InterPro" id="IPR003593">
    <property type="entry name" value="AAA+_ATPase"/>
</dbReference>